<dbReference type="OrthoDB" id="1637540at2759"/>
<reference evidence="2" key="1">
    <citation type="submission" date="2018-05" db="EMBL/GenBank/DDBJ databases">
        <title>Draft genome of Mucuna pruriens seed.</title>
        <authorList>
            <person name="Nnadi N.E."/>
            <person name="Vos R."/>
            <person name="Hasami M.H."/>
            <person name="Devisetty U.K."/>
            <person name="Aguiy J.C."/>
        </authorList>
    </citation>
    <scope>NUCLEOTIDE SEQUENCE [LARGE SCALE GENOMIC DNA]</scope>
    <source>
        <strain evidence="2">JCA_2017</strain>
    </source>
</reference>
<proteinExistence type="predicted"/>
<feature type="non-terminal residue" evidence="2">
    <location>
        <position position="1"/>
    </location>
</feature>
<dbReference type="AlphaFoldDB" id="A0A371HWW5"/>
<gene>
    <name evidence="2" type="ORF">CR513_08630</name>
</gene>
<sequence length="99" mass="11098">MDPTTTRPAEPDQGKITYSSMSWPTLSKKNQDAFDMKVRPRVFKEGDMVLKKILLNVKDQRGKWVPNYEGPYAVQGMEHLRPGQVVGTPSGLLNLGQVP</sequence>
<accession>A0A371HWW5</accession>
<evidence type="ECO:0000313" key="3">
    <source>
        <dbReference type="Proteomes" id="UP000257109"/>
    </source>
</evidence>
<feature type="region of interest" description="Disordered" evidence="1">
    <location>
        <begin position="1"/>
        <end position="22"/>
    </location>
</feature>
<dbReference type="Proteomes" id="UP000257109">
    <property type="component" value="Unassembled WGS sequence"/>
</dbReference>
<dbReference type="EMBL" id="QJKJ01001505">
    <property type="protein sequence ID" value="RDY07277.1"/>
    <property type="molecule type" value="Genomic_DNA"/>
</dbReference>
<comment type="caution">
    <text evidence="2">The sequence shown here is derived from an EMBL/GenBank/DDBJ whole genome shotgun (WGS) entry which is preliminary data.</text>
</comment>
<keyword evidence="3" id="KW-1185">Reference proteome</keyword>
<name>A0A371HWW5_MUCPR</name>
<evidence type="ECO:0000256" key="1">
    <source>
        <dbReference type="SAM" id="MobiDB-lite"/>
    </source>
</evidence>
<organism evidence="2 3">
    <name type="scientific">Mucuna pruriens</name>
    <name type="common">Velvet bean</name>
    <name type="synonym">Dolichos pruriens</name>
    <dbReference type="NCBI Taxonomy" id="157652"/>
    <lineage>
        <taxon>Eukaryota</taxon>
        <taxon>Viridiplantae</taxon>
        <taxon>Streptophyta</taxon>
        <taxon>Embryophyta</taxon>
        <taxon>Tracheophyta</taxon>
        <taxon>Spermatophyta</taxon>
        <taxon>Magnoliopsida</taxon>
        <taxon>eudicotyledons</taxon>
        <taxon>Gunneridae</taxon>
        <taxon>Pentapetalae</taxon>
        <taxon>rosids</taxon>
        <taxon>fabids</taxon>
        <taxon>Fabales</taxon>
        <taxon>Fabaceae</taxon>
        <taxon>Papilionoideae</taxon>
        <taxon>50 kb inversion clade</taxon>
        <taxon>NPAAA clade</taxon>
        <taxon>indigoferoid/millettioid clade</taxon>
        <taxon>Phaseoleae</taxon>
        <taxon>Mucuna</taxon>
    </lineage>
</organism>
<protein>
    <submittedName>
        <fullName evidence="2">Uncharacterized protein</fullName>
    </submittedName>
</protein>
<evidence type="ECO:0000313" key="2">
    <source>
        <dbReference type="EMBL" id="RDY07277.1"/>
    </source>
</evidence>